<accession>A0A1V4B2Q4</accession>
<dbReference type="GO" id="GO:0003700">
    <property type="term" value="F:DNA-binding transcription factor activity"/>
    <property type="evidence" value="ECO:0007669"/>
    <property type="project" value="InterPro"/>
</dbReference>
<dbReference type="Proteomes" id="UP000254496">
    <property type="component" value="Unassembled WGS sequence"/>
</dbReference>
<dbReference type="InterPro" id="IPR009061">
    <property type="entry name" value="DNA-bd_dom_put_sf"/>
</dbReference>
<evidence type="ECO:0000313" key="4">
    <source>
        <dbReference type="EMBL" id="STO67702.1"/>
    </source>
</evidence>
<evidence type="ECO:0000256" key="1">
    <source>
        <dbReference type="ARBA" id="ARBA00023125"/>
    </source>
</evidence>
<gene>
    <name evidence="3" type="primary">merR1</name>
    <name evidence="3" type="ORF">NCTC1659_01269</name>
    <name evidence="4" type="ORF">NCTC8540_00164</name>
</gene>
<organism evidence="3 5">
    <name type="scientific">Canicola haemoglobinophilus</name>
    <dbReference type="NCBI Taxonomy" id="733"/>
    <lineage>
        <taxon>Bacteria</taxon>
        <taxon>Pseudomonadati</taxon>
        <taxon>Pseudomonadota</taxon>
        <taxon>Gammaproteobacteria</taxon>
        <taxon>Pasteurellales</taxon>
        <taxon>Pasteurellaceae</taxon>
        <taxon>Canicola</taxon>
    </lineage>
</organism>
<dbReference type="RefSeq" id="WP_078218064.1">
    <property type="nucleotide sequence ID" value="NZ_MUXZ01000008.1"/>
</dbReference>
<evidence type="ECO:0000313" key="3">
    <source>
        <dbReference type="EMBL" id="STO60004.1"/>
    </source>
</evidence>
<dbReference type="EMBL" id="UGHF01000001">
    <property type="protein sequence ID" value="STO60004.1"/>
    <property type="molecule type" value="Genomic_DNA"/>
</dbReference>
<dbReference type="EMBL" id="UGHJ01000001">
    <property type="protein sequence ID" value="STO67702.1"/>
    <property type="molecule type" value="Genomic_DNA"/>
</dbReference>
<dbReference type="SMART" id="SM00422">
    <property type="entry name" value="HTH_MERR"/>
    <property type="match status" value="1"/>
</dbReference>
<dbReference type="STRING" id="733.B0186_03800"/>
<dbReference type="InterPro" id="IPR000551">
    <property type="entry name" value="MerR-type_HTH_dom"/>
</dbReference>
<evidence type="ECO:0000259" key="2">
    <source>
        <dbReference type="PROSITE" id="PS50937"/>
    </source>
</evidence>
<dbReference type="PROSITE" id="PS50937">
    <property type="entry name" value="HTH_MERR_2"/>
    <property type="match status" value="1"/>
</dbReference>
<dbReference type="PANTHER" id="PTHR30204:SF92">
    <property type="entry name" value="HTH-TYPE TRANSCRIPTIONAL REGULATOR ZNTR"/>
    <property type="match status" value="1"/>
</dbReference>
<evidence type="ECO:0000313" key="6">
    <source>
        <dbReference type="Proteomes" id="UP000254496"/>
    </source>
</evidence>
<protein>
    <submittedName>
        <fullName evidence="3">Transcriptional regulator</fullName>
    </submittedName>
</protein>
<evidence type="ECO:0000313" key="5">
    <source>
        <dbReference type="Proteomes" id="UP000254329"/>
    </source>
</evidence>
<keyword evidence="1" id="KW-0238">DNA-binding</keyword>
<dbReference type="InterPro" id="IPR047057">
    <property type="entry name" value="MerR_fam"/>
</dbReference>
<dbReference type="OrthoDB" id="9808480at2"/>
<dbReference type="Proteomes" id="UP000254329">
    <property type="component" value="Unassembled WGS sequence"/>
</dbReference>
<dbReference type="AlphaFoldDB" id="A0A1V4B2Q4"/>
<reference evidence="5 6" key="1">
    <citation type="submission" date="2018-06" db="EMBL/GenBank/DDBJ databases">
        <authorList>
            <consortium name="Pathogen Informatics"/>
            <person name="Doyle S."/>
        </authorList>
    </citation>
    <scope>NUCLEOTIDE SEQUENCE [LARGE SCALE GENOMIC DNA]</scope>
    <source>
        <strain evidence="3 5">NCTC1659</strain>
        <strain evidence="4 6">NCTC8540</strain>
    </source>
</reference>
<proteinExistence type="predicted"/>
<name>A0A1V4B2Q4_9PAST</name>
<dbReference type="SUPFAM" id="SSF46955">
    <property type="entry name" value="Putative DNA-binding domain"/>
    <property type="match status" value="1"/>
</dbReference>
<dbReference type="Gene3D" id="1.10.1660.10">
    <property type="match status" value="1"/>
</dbReference>
<sequence>MQKFFKRNELSKLLGINSETLRFYERIELILSPSRASNGYRLYTEKHLEELRFIQKCRALGFSLDEIKQLKYLKAQSIDSCKNIDNLVNQHLDKINQKIEHLNEIKTILLNLQHHSSGNVEDCKIVNYLK</sequence>
<keyword evidence="5" id="KW-1185">Reference proteome</keyword>
<dbReference type="PANTHER" id="PTHR30204">
    <property type="entry name" value="REDOX-CYCLING DRUG-SENSING TRANSCRIPTIONAL ACTIVATOR SOXR"/>
    <property type="match status" value="1"/>
</dbReference>
<feature type="domain" description="HTH merR-type" evidence="2">
    <location>
        <begin position="9"/>
        <end position="73"/>
    </location>
</feature>
<dbReference type="PRINTS" id="PR00040">
    <property type="entry name" value="HTHMERR"/>
</dbReference>
<dbReference type="GO" id="GO:0003677">
    <property type="term" value="F:DNA binding"/>
    <property type="evidence" value="ECO:0007669"/>
    <property type="project" value="UniProtKB-KW"/>
</dbReference>
<dbReference type="Pfam" id="PF13411">
    <property type="entry name" value="MerR_1"/>
    <property type="match status" value="1"/>
</dbReference>